<dbReference type="InterPro" id="IPR027417">
    <property type="entry name" value="P-loop_NTPase"/>
</dbReference>
<sequence length="237" mass="26100">MRRRTRGAGVNPLICPRCGEYTDHPRVDTSGAAGAVLCCARCGHREPFRRLPLFCVTGPSGTGKSTVARRLLDRLAADYVVLEQDLLWTGGLRDSGTEHPLFRSTWLRTAAMIQQNGRPVVLCGTVVPPEFEDLPERALFSRISYLALMCEPDALAARLRARPAWRQWDEPRIAEMLDYTRWIQETAHEMDPPVTLLDTTDESAEATAERVARWVLGASAEDSGANGGVAGNAAGRR</sequence>
<evidence type="ECO:0008006" key="3">
    <source>
        <dbReference type="Google" id="ProtNLM"/>
    </source>
</evidence>
<dbReference type="KEGG" id="strr:EKD16_23220"/>
<evidence type="ECO:0000313" key="1">
    <source>
        <dbReference type="EMBL" id="QBI56397.1"/>
    </source>
</evidence>
<evidence type="ECO:0000313" key="2">
    <source>
        <dbReference type="Proteomes" id="UP000292235"/>
    </source>
</evidence>
<accession>A0A4P6QAR6</accession>
<name>A0A4P6QAR6_9ACTN</name>
<dbReference type="Pfam" id="PF13671">
    <property type="entry name" value="AAA_33"/>
    <property type="match status" value="1"/>
</dbReference>
<dbReference type="AlphaFoldDB" id="A0A4P6QAR6"/>
<proteinExistence type="predicted"/>
<organism evidence="1 2">
    <name type="scientific">Streptomonospora litoralis</name>
    <dbReference type="NCBI Taxonomy" id="2498135"/>
    <lineage>
        <taxon>Bacteria</taxon>
        <taxon>Bacillati</taxon>
        <taxon>Actinomycetota</taxon>
        <taxon>Actinomycetes</taxon>
        <taxon>Streptosporangiales</taxon>
        <taxon>Nocardiopsidaceae</taxon>
        <taxon>Streptomonospora</taxon>
    </lineage>
</organism>
<gene>
    <name evidence="1" type="ORF">EKD16_23220</name>
</gene>
<reference evidence="1 2" key="1">
    <citation type="submission" date="2019-02" db="EMBL/GenBank/DDBJ databases">
        <authorList>
            <person name="Khodamoradi S."/>
            <person name="Hahnke R.L."/>
            <person name="Kaempfer P."/>
            <person name="Schumann P."/>
            <person name="Rohde M."/>
            <person name="Steinert M."/>
            <person name="Luzhetskyy A."/>
            <person name="Wink J."/>
            <person name="Ruckert C."/>
        </authorList>
    </citation>
    <scope>NUCLEOTIDE SEQUENCE [LARGE SCALE GENOMIC DNA]</scope>
    <source>
        <strain evidence="1 2">M2</strain>
    </source>
</reference>
<dbReference type="EMBL" id="CP036455">
    <property type="protein sequence ID" value="QBI56397.1"/>
    <property type="molecule type" value="Genomic_DNA"/>
</dbReference>
<protein>
    <recommendedName>
        <fullName evidence="3">Nucleoside kinase</fullName>
    </recommendedName>
</protein>
<dbReference type="SUPFAM" id="SSF52540">
    <property type="entry name" value="P-loop containing nucleoside triphosphate hydrolases"/>
    <property type="match status" value="1"/>
</dbReference>
<dbReference type="Gene3D" id="3.40.50.300">
    <property type="entry name" value="P-loop containing nucleotide triphosphate hydrolases"/>
    <property type="match status" value="1"/>
</dbReference>
<keyword evidence="2" id="KW-1185">Reference proteome</keyword>
<dbReference type="Proteomes" id="UP000292235">
    <property type="component" value="Chromosome"/>
</dbReference>